<feature type="compositionally biased region" description="Low complexity" evidence="4">
    <location>
        <begin position="13"/>
        <end position="26"/>
    </location>
</feature>
<accession>A0ABM8UCN8</accession>
<dbReference type="CDD" id="cd03255">
    <property type="entry name" value="ABC_MJ0796_LolCDE_FtsE"/>
    <property type="match status" value="1"/>
</dbReference>
<organism evidence="6 7">
    <name type="scientific">Novilysobacter luteus</name>
    <dbReference type="NCBI Taxonomy" id="2822368"/>
    <lineage>
        <taxon>Bacteria</taxon>
        <taxon>Pseudomonadati</taxon>
        <taxon>Pseudomonadota</taxon>
        <taxon>Gammaproteobacteria</taxon>
        <taxon>Lysobacterales</taxon>
        <taxon>Lysobacteraceae</taxon>
        <taxon>Novilysobacter</taxon>
    </lineage>
</organism>
<dbReference type="SMART" id="SM00382">
    <property type="entry name" value="AAA"/>
    <property type="match status" value="1"/>
</dbReference>
<evidence type="ECO:0000256" key="1">
    <source>
        <dbReference type="ARBA" id="ARBA00022448"/>
    </source>
</evidence>
<proteinExistence type="predicted"/>
<dbReference type="InterPro" id="IPR017911">
    <property type="entry name" value="MacB-like_ATP-bd"/>
</dbReference>
<dbReference type="InterPro" id="IPR027417">
    <property type="entry name" value="P-loop_NTPase"/>
</dbReference>
<name>A0ABM8UCN8_9GAMM</name>
<evidence type="ECO:0000259" key="5">
    <source>
        <dbReference type="PROSITE" id="PS50893"/>
    </source>
</evidence>
<feature type="region of interest" description="Disordered" evidence="4">
    <location>
        <begin position="1"/>
        <end position="26"/>
    </location>
</feature>
<evidence type="ECO:0000256" key="3">
    <source>
        <dbReference type="ARBA" id="ARBA00022840"/>
    </source>
</evidence>
<sequence>MMTHSATAPVDVRSAAARPAPNASHPPALVVESLGKRVSLPSGPLTILEGVGFTIARGDTVAIVGASGSGKSTLLSLMAGLDIPSDGRVVLHGEPLSTLDEDGRARVRGEKVGFVFQNFQLLPSLTALENVMLPLELRGDAEVEAPARAILGKVGLGERLGHYPRQLSGGEQQRVALARAFVTEPSLLFADEPTGNLDSHTGQAIIELLFALNAEAGTTLVLVTHDDHLAERCSHRLRLDAGRLVADERMHPVADGRAGA</sequence>
<dbReference type="Gene3D" id="3.40.50.300">
    <property type="entry name" value="P-loop containing nucleotide triphosphate hydrolases"/>
    <property type="match status" value="1"/>
</dbReference>
<dbReference type="GO" id="GO:0005524">
    <property type="term" value="F:ATP binding"/>
    <property type="evidence" value="ECO:0007669"/>
    <property type="project" value="UniProtKB-KW"/>
</dbReference>
<dbReference type="GO" id="GO:0016787">
    <property type="term" value="F:hydrolase activity"/>
    <property type="evidence" value="ECO:0007669"/>
    <property type="project" value="UniProtKB-KW"/>
</dbReference>
<keyword evidence="6" id="KW-0378">Hydrolase</keyword>
<dbReference type="EMBL" id="OU015430">
    <property type="protein sequence ID" value="CAG4969076.1"/>
    <property type="molecule type" value="Genomic_DNA"/>
</dbReference>
<evidence type="ECO:0000313" key="7">
    <source>
        <dbReference type="Proteomes" id="UP000680116"/>
    </source>
</evidence>
<dbReference type="InterPro" id="IPR003593">
    <property type="entry name" value="AAA+_ATPase"/>
</dbReference>
<dbReference type="Proteomes" id="UP000680116">
    <property type="component" value="Chromosome"/>
</dbReference>
<keyword evidence="7" id="KW-1185">Reference proteome</keyword>
<dbReference type="SUPFAM" id="SSF52540">
    <property type="entry name" value="P-loop containing nucleoside triphosphate hydrolases"/>
    <property type="match status" value="1"/>
</dbReference>
<dbReference type="PROSITE" id="PS50893">
    <property type="entry name" value="ABC_TRANSPORTER_2"/>
    <property type="match status" value="1"/>
</dbReference>
<keyword evidence="3 6" id="KW-0067">ATP-binding</keyword>
<evidence type="ECO:0000256" key="4">
    <source>
        <dbReference type="SAM" id="MobiDB-lite"/>
    </source>
</evidence>
<dbReference type="Pfam" id="PF00005">
    <property type="entry name" value="ABC_tran"/>
    <property type="match status" value="1"/>
</dbReference>
<dbReference type="InterPro" id="IPR015854">
    <property type="entry name" value="ABC_transpr_LolD-like"/>
</dbReference>
<protein>
    <submittedName>
        <fullName evidence="6">Lipoprotein-releasing system ATP-binding protein LolD</fullName>
        <ecNumber evidence="6">3.6.3.-</ecNumber>
    </submittedName>
</protein>
<keyword evidence="2" id="KW-0547">Nucleotide-binding</keyword>
<evidence type="ECO:0000256" key="2">
    <source>
        <dbReference type="ARBA" id="ARBA00022741"/>
    </source>
</evidence>
<gene>
    <name evidence="6" type="primary">lolD_1</name>
    <name evidence="6" type="ORF">LYB30171_00411</name>
</gene>
<dbReference type="PANTHER" id="PTHR24220">
    <property type="entry name" value="IMPORT ATP-BINDING PROTEIN"/>
    <property type="match status" value="1"/>
</dbReference>
<dbReference type="PANTHER" id="PTHR24220:SF86">
    <property type="entry name" value="ABC TRANSPORTER ABCH.1"/>
    <property type="match status" value="1"/>
</dbReference>
<keyword evidence="6" id="KW-0449">Lipoprotein</keyword>
<dbReference type="EC" id="3.6.3.-" evidence="6"/>
<dbReference type="PROSITE" id="PS00211">
    <property type="entry name" value="ABC_TRANSPORTER_1"/>
    <property type="match status" value="1"/>
</dbReference>
<feature type="domain" description="ABC transporter" evidence="5">
    <location>
        <begin position="29"/>
        <end position="260"/>
    </location>
</feature>
<evidence type="ECO:0000313" key="6">
    <source>
        <dbReference type="EMBL" id="CAG4969076.1"/>
    </source>
</evidence>
<dbReference type="InterPro" id="IPR003439">
    <property type="entry name" value="ABC_transporter-like_ATP-bd"/>
</dbReference>
<dbReference type="InterPro" id="IPR017871">
    <property type="entry name" value="ABC_transporter-like_CS"/>
</dbReference>
<keyword evidence="1" id="KW-0813">Transport</keyword>
<reference evidence="6 7" key="1">
    <citation type="submission" date="2021-04" db="EMBL/GenBank/DDBJ databases">
        <authorList>
            <person name="Rodrigo-Torres L."/>
            <person name="Arahal R. D."/>
            <person name="Lucena T."/>
        </authorList>
    </citation>
    <scope>NUCLEOTIDE SEQUENCE [LARGE SCALE GENOMIC DNA]</scope>
    <source>
        <strain evidence="6 7">CECT 30171</strain>
    </source>
</reference>